<keyword evidence="8" id="KW-0255">Endonuclease</keyword>
<reference evidence="8 9" key="1">
    <citation type="journal article" date="2012" name="PLoS Pathog.">
        <title>The genome of the obligate intracellular parasite Trachipleistophora hominis: new insights into microsporidian genome dynamics and reductive evolution.</title>
        <authorList>
            <person name="Heinz E."/>
            <person name="Williams T.A."/>
            <person name="Nakjang S."/>
            <person name="Noel C.J."/>
            <person name="Swan D.C."/>
            <person name="Goldberg A.V."/>
            <person name="Harris S.R."/>
            <person name="Weinmaier T."/>
            <person name="Markert S."/>
            <person name="Becher D."/>
            <person name="Bernhardt J."/>
            <person name="Dagan T."/>
            <person name="Hacker C."/>
            <person name="Lucocq J.M."/>
            <person name="Schweder T."/>
            <person name="Rattei T."/>
            <person name="Hall N."/>
            <person name="Hirt R.P."/>
            <person name="Embley T.M."/>
        </authorList>
    </citation>
    <scope>NUCLEOTIDE SEQUENCE [LARGE SCALE GENOMIC DNA]</scope>
</reference>
<keyword evidence="9" id="KW-1185">Reference proteome</keyword>
<dbReference type="GO" id="GO:0004519">
    <property type="term" value="F:endonuclease activity"/>
    <property type="evidence" value="ECO:0007669"/>
    <property type="project" value="UniProtKB-KW"/>
</dbReference>
<dbReference type="GO" id="GO:0006312">
    <property type="term" value="P:mitotic recombination"/>
    <property type="evidence" value="ECO:0007669"/>
    <property type="project" value="TreeGrafter"/>
</dbReference>
<evidence type="ECO:0000256" key="4">
    <source>
        <dbReference type="ARBA" id="ARBA00023125"/>
    </source>
</evidence>
<dbReference type="Proteomes" id="UP000011185">
    <property type="component" value="Unassembled WGS sequence"/>
</dbReference>
<dbReference type="InterPro" id="IPR011335">
    <property type="entry name" value="Restrct_endonuc-II-like"/>
</dbReference>
<dbReference type="InterPro" id="IPR047260">
    <property type="entry name" value="ERCC1-like_central_dom"/>
</dbReference>
<comment type="subcellular location">
    <subcellularLocation>
        <location evidence="1">Nucleus</location>
    </subcellularLocation>
</comment>
<dbReference type="SUPFAM" id="SSF52980">
    <property type="entry name" value="Restriction endonuclease-like"/>
    <property type="match status" value="1"/>
</dbReference>
<evidence type="ECO:0000256" key="2">
    <source>
        <dbReference type="ARBA" id="ARBA00008283"/>
    </source>
</evidence>
<protein>
    <submittedName>
        <fullName evidence="8">Structure-specific endonuclease ERCC1-XPF, ERCC1 component</fullName>
    </submittedName>
</protein>
<dbReference type="GO" id="GO:0070522">
    <property type="term" value="C:ERCC4-ERCC1 complex"/>
    <property type="evidence" value="ECO:0007669"/>
    <property type="project" value="TreeGrafter"/>
</dbReference>
<evidence type="ECO:0000256" key="1">
    <source>
        <dbReference type="ARBA" id="ARBA00004123"/>
    </source>
</evidence>
<gene>
    <name evidence="8" type="ORF">THOM_2256</name>
</gene>
<evidence type="ECO:0000256" key="6">
    <source>
        <dbReference type="ARBA" id="ARBA00023242"/>
    </source>
</evidence>
<keyword evidence="8" id="KW-0540">Nuclease</keyword>
<evidence type="ECO:0000256" key="3">
    <source>
        <dbReference type="ARBA" id="ARBA00022763"/>
    </source>
</evidence>
<evidence type="ECO:0000259" key="7">
    <source>
        <dbReference type="Pfam" id="PF03834"/>
    </source>
</evidence>
<keyword evidence="8" id="KW-0378">Hydrolase</keyword>
<comment type="similarity">
    <text evidence="2">Belongs to the ERCC1/RAD10/SWI10 family.</text>
</comment>
<keyword evidence="5" id="KW-0234">DNA repair</keyword>
<dbReference type="OMA" id="VECAKYI"/>
<dbReference type="GO" id="GO:0003697">
    <property type="term" value="F:single-stranded DNA binding"/>
    <property type="evidence" value="ECO:0007669"/>
    <property type="project" value="TreeGrafter"/>
</dbReference>
<dbReference type="HOGENOM" id="CLU_041616_3_3_1"/>
<dbReference type="InterPro" id="IPR004579">
    <property type="entry name" value="ERCC1/RAD10/SWI10"/>
</dbReference>
<sequence>VPLSYLKPPFRIPMTIKVSTKQRGNNVLDHLNQVKWYYEDGLTTDFEIEHFISVLFLSLRFHSSKPEYIIARLNNLKEYKTNILLIYVDMHNYEEYMVEFVQFECQVFLCFGNDEAAKYLAAIDMNAHRSTEIIKHRYSFDLYERKIEFLAKIPKINKKDAAALLAGKTCLRTLFDDLMSKASNDVRLSTKKKESIEEYMNMKFTNDM</sequence>
<dbReference type="Gene3D" id="1.10.150.20">
    <property type="entry name" value="5' to 3' exonuclease, C-terminal subdomain"/>
    <property type="match status" value="1"/>
</dbReference>
<dbReference type="AlphaFoldDB" id="L7JTN9"/>
<dbReference type="FunCoup" id="L7JTN9">
    <property type="interactions" value="32"/>
</dbReference>
<dbReference type="Gene3D" id="3.40.50.10130">
    <property type="match status" value="1"/>
</dbReference>
<feature type="non-terminal residue" evidence="8">
    <location>
        <position position="1"/>
    </location>
</feature>
<dbReference type="STRING" id="72359.L7JTN9"/>
<dbReference type="VEuPathDB" id="MicrosporidiaDB:THOM_2256"/>
<organism evidence="8 9">
    <name type="scientific">Trachipleistophora hominis</name>
    <name type="common">Microsporidian parasite</name>
    <dbReference type="NCBI Taxonomy" id="72359"/>
    <lineage>
        <taxon>Eukaryota</taxon>
        <taxon>Fungi</taxon>
        <taxon>Fungi incertae sedis</taxon>
        <taxon>Microsporidia</taxon>
        <taxon>Pleistophoridae</taxon>
        <taxon>Trachipleistophora</taxon>
    </lineage>
</organism>
<accession>L7JTN9</accession>
<dbReference type="Pfam" id="PF03834">
    <property type="entry name" value="Rad10"/>
    <property type="match status" value="1"/>
</dbReference>
<dbReference type="PANTHER" id="PTHR12749">
    <property type="entry name" value="EXCISION REPAIR CROSS-COMPLEMENTING 1 ERCC1"/>
    <property type="match status" value="1"/>
</dbReference>
<dbReference type="NCBIfam" id="TIGR00597">
    <property type="entry name" value="rad10"/>
    <property type="match status" value="1"/>
</dbReference>
<dbReference type="InParanoid" id="L7JTN9"/>
<dbReference type="GO" id="GO:0006302">
    <property type="term" value="P:double-strand break repair"/>
    <property type="evidence" value="ECO:0007669"/>
    <property type="project" value="UniProtKB-ARBA"/>
</dbReference>
<dbReference type="OrthoDB" id="10262814at2759"/>
<evidence type="ECO:0000313" key="9">
    <source>
        <dbReference type="Proteomes" id="UP000011185"/>
    </source>
</evidence>
<name>L7JTN9_TRAHO</name>
<evidence type="ECO:0000256" key="5">
    <source>
        <dbReference type="ARBA" id="ARBA00023204"/>
    </source>
</evidence>
<feature type="domain" description="ERCC1-like central" evidence="7">
    <location>
        <begin position="15"/>
        <end position="123"/>
    </location>
</feature>
<keyword evidence="3" id="KW-0227">DNA damage</keyword>
<proteinExistence type="inferred from homology"/>
<dbReference type="GO" id="GO:0003684">
    <property type="term" value="F:damaged DNA binding"/>
    <property type="evidence" value="ECO:0007669"/>
    <property type="project" value="InterPro"/>
</dbReference>
<dbReference type="PANTHER" id="PTHR12749:SF0">
    <property type="entry name" value="DNA EXCISION REPAIR PROTEIN ERCC-1"/>
    <property type="match status" value="1"/>
</dbReference>
<dbReference type="GO" id="GO:0000110">
    <property type="term" value="C:nucleotide-excision repair factor 1 complex"/>
    <property type="evidence" value="ECO:0007669"/>
    <property type="project" value="TreeGrafter"/>
</dbReference>
<dbReference type="GO" id="GO:0070914">
    <property type="term" value="P:UV-damage excision repair"/>
    <property type="evidence" value="ECO:0007669"/>
    <property type="project" value="TreeGrafter"/>
</dbReference>
<dbReference type="EMBL" id="JH994023">
    <property type="protein sequence ID" value="ELQ74779.1"/>
    <property type="molecule type" value="Genomic_DNA"/>
</dbReference>
<keyword evidence="6" id="KW-0539">Nucleus</keyword>
<keyword evidence="4" id="KW-0238">DNA-binding</keyword>
<evidence type="ECO:0000313" key="8">
    <source>
        <dbReference type="EMBL" id="ELQ74779.1"/>
    </source>
</evidence>